<keyword evidence="3" id="KW-1185">Reference proteome</keyword>
<name>A0AAD7K2X8_9AGAR</name>
<evidence type="ECO:0000313" key="2">
    <source>
        <dbReference type="EMBL" id="KAJ7777141.1"/>
    </source>
</evidence>
<organism evidence="2 3">
    <name type="scientific">Mycena metata</name>
    <dbReference type="NCBI Taxonomy" id="1033252"/>
    <lineage>
        <taxon>Eukaryota</taxon>
        <taxon>Fungi</taxon>
        <taxon>Dikarya</taxon>
        <taxon>Basidiomycota</taxon>
        <taxon>Agaricomycotina</taxon>
        <taxon>Agaricomycetes</taxon>
        <taxon>Agaricomycetidae</taxon>
        <taxon>Agaricales</taxon>
        <taxon>Marasmiineae</taxon>
        <taxon>Mycenaceae</taxon>
        <taxon>Mycena</taxon>
    </lineage>
</organism>
<accession>A0AAD7K2X8</accession>
<feature type="domain" description="F-box" evidence="1">
    <location>
        <begin position="38"/>
        <end position="85"/>
    </location>
</feature>
<dbReference type="CDD" id="cd09917">
    <property type="entry name" value="F-box_SF"/>
    <property type="match status" value="1"/>
</dbReference>
<dbReference type="SUPFAM" id="SSF52047">
    <property type="entry name" value="RNI-like"/>
    <property type="match status" value="1"/>
</dbReference>
<dbReference type="PROSITE" id="PS50181">
    <property type="entry name" value="FBOX"/>
    <property type="match status" value="1"/>
</dbReference>
<dbReference type="InterPro" id="IPR036047">
    <property type="entry name" value="F-box-like_dom_sf"/>
</dbReference>
<dbReference type="Pfam" id="PF00646">
    <property type="entry name" value="F-box"/>
    <property type="match status" value="1"/>
</dbReference>
<dbReference type="InterPro" id="IPR032675">
    <property type="entry name" value="LRR_dom_sf"/>
</dbReference>
<proteinExistence type="predicted"/>
<dbReference type="EMBL" id="JARKIB010000008">
    <property type="protein sequence ID" value="KAJ7777141.1"/>
    <property type="molecule type" value="Genomic_DNA"/>
</dbReference>
<dbReference type="SUPFAM" id="SSF81383">
    <property type="entry name" value="F-box domain"/>
    <property type="match status" value="1"/>
</dbReference>
<protein>
    <recommendedName>
        <fullName evidence="1">F-box domain-containing protein</fullName>
    </recommendedName>
</protein>
<dbReference type="Gene3D" id="3.80.10.10">
    <property type="entry name" value="Ribonuclease Inhibitor"/>
    <property type="match status" value="1"/>
</dbReference>
<dbReference type="InterPro" id="IPR001810">
    <property type="entry name" value="F-box_dom"/>
</dbReference>
<reference evidence="2" key="1">
    <citation type="submission" date="2023-03" db="EMBL/GenBank/DDBJ databases">
        <title>Massive genome expansion in bonnet fungi (Mycena s.s.) driven by repeated elements and novel gene families across ecological guilds.</title>
        <authorList>
            <consortium name="Lawrence Berkeley National Laboratory"/>
            <person name="Harder C.B."/>
            <person name="Miyauchi S."/>
            <person name="Viragh M."/>
            <person name="Kuo A."/>
            <person name="Thoen E."/>
            <person name="Andreopoulos B."/>
            <person name="Lu D."/>
            <person name="Skrede I."/>
            <person name="Drula E."/>
            <person name="Henrissat B."/>
            <person name="Morin E."/>
            <person name="Kohler A."/>
            <person name="Barry K."/>
            <person name="LaButti K."/>
            <person name="Morin E."/>
            <person name="Salamov A."/>
            <person name="Lipzen A."/>
            <person name="Mereny Z."/>
            <person name="Hegedus B."/>
            <person name="Baldrian P."/>
            <person name="Stursova M."/>
            <person name="Weitz H."/>
            <person name="Taylor A."/>
            <person name="Grigoriev I.V."/>
            <person name="Nagy L.G."/>
            <person name="Martin F."/>
            <person name="Kauserud H."/>
        </authorList>
    </citation>
    <scope>NUCLEOTIDE SEQUENCE</scope>
    <source>
        <strain evidence="2">CBHHK182m</strain>
    </source>
</reference>
<dbReference type="Proteomes" id="UP001215598">
    <property type="component" value="Unassembled WGS sequence"/>
</dbReference>
<comment type="caution">
    <text evidence="2">The sequence shown here is derived from an EMBL/GenBank/DDBJ whole genome shotgun (WGS) entry which is preliminary data.</text>
</comment>
<evidence type="ECO:0000313" key="3">
    <source>
        <dbReference type="Proteomes" id="UP001215598"/>
    </source>
</evidence>
<evidence type="ECO:0000259" key="1">
    <source>
        <dbReference type="PROSITE" id="PS50181"/>
    </source>
</evidence>
<sequence length="511" mass="57665">MPTLTLTQTMPSLAHTHPLTHTTHTQTHTLTHYAVVKTPAILRLPQELLDDILADLEHADLVSLALVSRGANALVIPRHTEYRILRTRHLLPAVWAHLARRADLARGIREVHITSRGDRGASDRVPRALVDRTDEKLATKGNGTDLAAMEEKRIENMCTALKHMRRLHTFTWAWEVDPAAPPTVLPGHEDRVLAVLAAKPTLRHLGLAGMFGLYAPGVAYDPESKGYPLWGFQNLTSISLRGDAWIKPGNAPHLKRMLGRSSGLEYIELPMEFSTLAECKFPSLKRLNLFLQAGGSRSIDPCFVRFLNDHPTVEDLSWLPLGPVYLSPQTLPSLRRLRTNVQVVSMLECPELECLDIYQLDPATLVELRNLQGGSVRKVKLHAFGDLAAMYELAALFPDLTWLSMPSRYGHFSLEDWLDLLPRFTKLEVFRGQGLWAAVTLNMQRMHGVIMQLVQLCPHLRQLDHSGHNQVRGDWNRITIIREGPEGENVRYKIDRPPARRWFDALEGAFD</sequence>
<dbReference type="AlphaFoldDB" id="A0AAD7K2X8"/>
<gene>
    <name evidence="2" type="ORF">B0H16DRAFT_1504450</name>
</gene>